<evidence type="ECO:0008006" key="3">
    <source>
        <dbReference type="Google" id="ProtNLM"/>
    </source>
</evidence>
<dbReference type="Proteomes" id="UP000054485">
    <property type="component" value="Unassembled WGS sequence"/>
</dbReference>
<organism evidence="1 2">
    <name type="scientific">Suillus luteus UH-Slu-Lm8-n1</name>
    <dbReference type="NCBI Taxonomy" id="930992"/>
    <lineage>
        <taxon>Eukaryota</taxon>
        <taxon>Fungi</taxon>
        <taxon>Dikarya</taxon>
        <taxon>Basidiomycota</taxon>
        <taxon>Agaricomycotina</taxon>
        <taxon>Agaricomycetes</taxon>
        <taxon>Agaricomycetidae</taxon>
        <taxon>Boletales</taxon>
        <taxon>Suillineae</taxon>
        <taxon>Suillaceae</taxon>
        <taxon>Suillus</taxon>
    </lineage>
</organism>
<dbReference type="InParanoid" id="A0A0D0AFG0"/>
<proteinExistence type="predicted"/>
<sequence>MMVMASSCVERLPDDILFIIFKLLGEEGKETLHEYLEEGRRSICSVHWDDWGDAFESNGDQWEPASDTPPQSVLLLAASVCKRWQSFLTQTPSMWTELQISFTEGAAALEHARKFVQNSGTCLLNITLLWDDPSWIVPILWDDSDIITASSVGSGLKPASRGEIVAGVHLVLVIQELYAHVHRWREFTLRATSFSHTCQALSSMSLPSVHPACNLEKLHLRFIQNPRHADHLMDEQSLFPGSVPPIRDLLLFGVSWTWPSSHMFSSHLSDLRIHYDDNCTEIPKDTETWLNRAKKFSQLLGALVNLRTLTLELELSLHDGTTSIELPNLHSLAIKSRSMASWTANFLHSVKMPNLRILTLCVASLEEENSVEGVFEELATLTDPDEYDPDEDDSSSYFLELDELHLINFSHQERPGFIHRLFVQMAVVETLTLGPRADGDNVALAMTLLPTPYGLPDLAFPNLRTLVAFDVPKNVMRHIVLERMSLAGPLEELYYQYDQKDESVQDDWQHGVEKYHRIDHMDCERVQDFVDKRWSYLT</sequence>
<keyword evidence="2" id="KW-1185">Reference proteome</keyword>
<dbReference type="Gene3D" id="1.20.1280.50">
    <property type="match status" value="1"/>
</dbReference>
<name>A0A0D0AFG0_9AGAM</name>
<accession>A0A0D0AFG0</accession>
<gene>
    <name evidence="1" type="ORF">CY34DRAFT_490022</name>
</gene>
<dbReference type="HOGENOM" id="CLU_506390_0_0_1"/>
<protein>
    <recommendedName>
        <fullName evidence="3">F-box domain-containing protein</fullName>
    </recommendedName>
</protein>
<dbReference type="EMBL" id="KN835492">
    <property type="protein sequence ID" value="KIK36869.1"/>
    <property type="molecule type" value="Genomic_DNA"/>
</dbReference>
<evidence type="ECO:0000313" key="2">
    <source>
        <dbReference type="Proteomes" id="UP000054485"/>
    </source>
</evidence>
<dbReference type="AlphaFoldDB" id="A0A0D0AFG0"/>
<evidence type="ECO:0000313" key="1">
    <source>
        <dbReference type="EMBL" id="KIK36869.1"/>
    </source>
</evidence>
<dbReference type="STRING" id="930992.A0A0D0AFG0"/>
<dbReference type="OrthoDB" id="2662061at2759"/>
<reference evidence="1 2" key="1">
    <citation type="submission" date="2014-04" db="EMBL/GenBank/DDBJ databases">
        <authorList>
            <consortium name="DOE Joint Genome Institute"/>
            <person name="Kuo A."/>
            <person name="Ruytinx J."/>
            <person name="Rineau F."/>
            <person name="Colpaert J."/>
            <person name="Kohler A."/>
            <person name="Nagy L.G."/>
            <person name="Floudas D."/>
            <person name="Copeland A."/>
            <person name="Barry K.W."/>
            <person name="Cichocki N."/>
            <person name="Veneault-Fourrey C."/>
            <person name="LaButti K."/>
            <person name="Lindquist E.A."/>
            <person name="Lipzen A."/>
            <person name="Lundell T."/>
            <person name="Morin E."/>
            <person name="Murat C."/>
            <person name="Sun H."/>
            <person name="Tunlid A."/>
            <person name="Henrissat B."/>
            <person name="Grigoriev I.V."/>
            <person name="Hibbett D.S."/>
            <person name="Martin F."/>
            <person name="Nordberg H.P."/>
            <person name="Cantor M.N."/>
            <person name="Hua S.X."/>
        </authorList>
    </citation>
    <scope>NUCLEOTIDE SEQUENCE [LARGE SCALE GENOMIC DNA]</scope>
    <source>
        <strain evidence="1 2">UH-Slu-Lm8-n1</strain>
    </source>
</reference>
<reference evidence="2" key="2">
    <citation type="submission" date="2015-01" db="EMBL/GenBank/DDBJ databases">
        <title>Evolutionary Origins and Diversification of the Mycorrhizal Mutualists.</title>
        <authorList>
            <consortium name="DOE Joint Genome Institute"/>
            <consortium name="Mycorrhizal Genomics Consortium"/>
            <person name="Kohler A."/>
            <person name="Kuo A."/>
            <person name="Nagy L.G."/>
            <person name="Floudas D."/>
            <person name="Copeland A."/>
            <person name="Barry K.W."/>
            <person name="Cichocki N."/>
            <person name="Veneault-Fourrey C."/>
            <person name="LaButti K."/>
            <person name="Lindquist E.A."/>
            <person name="Lipzen A."/>
            <person name="Lundell T."/>
            <person name="Morin E."/>
            <person name="Murat C."/>
            <person name="Riley R."/>
            <person name="Ohm R."/>
            <person name="Sun H."/>
            <person name="Tunlid A."/>
            <person name="Henrissat B."/>
            <person name="Grigoriev I.V."/>
            <person name="Hibbett D.S."/>
            <person name="Martin F."/>
        </authorList>
    </citation>
    <scope>NUCLEOTIDE SEQUENCE [LARGE SCALE GENOMIC DNA]</scope>
    <source>
        <strain evidence="2">UH-Slu-Lm8-n1</strain>
    </source>
</reference>